<dbReference type="AlphaFoldDB" id="A0A9P3G5T8"/>
<evidence type="ECO:0000256" key="2">
    <source>
        <dbReference type="ARBA" id="ARBA00022857"/>
    </source>
</evidence>
<dbReference type="PANTHER" id="PTHR42748:SF14">
    <property type="entry name" value="SNOAL-LIKE DOMAIN-CONTAINING PROTEIN"/>
    <property type="match status" value="1"/>
</dbReference>
<evidence type="ECO:0000256" key="1">
    <source>
        <dbReference type="ARBA" id="ARBA00006328"/>
    </source>
</evidence>
<dbReference type="OrthoDB" id="300709at2759"/>
<dbReference type="InterPro" id="IPR008030">
    <property type="entry name" value="NmrA-like"/>
</dbReference>
<organism evidence="4 5">
    <name type="scientific">Phanerochaete sordida</name>
    <dbReference type="NCBI Taxonomy" id="48140"/>
    <lineage>
        <taxon>Eukaryota</taxon>
        <taxon>Fungi</taxon>
        <taxon>Dikarya</taxon>
        <taxon>Basidiomycota</taxon>
        <taxon>Agaricomycotina</taxon>
        <taxon>Agaricomycetes</taxon>
        <taxon>Polyporales</taxon>
        <taxon>Phanerochaetaceae</taxon>
        <taxon>Phanerochaete</taxon>
    </lineage>
</organism>
<dbReference type="GO" id="GO:0005634">
    <property type="term" value="C:nucleus"/>
    <property type="evidence" value="ECO:0007669"/>
    <property type="project" value="TreeGrafter"/>
</dbReference>
<proteinExistence type="inferred from homology"/>
<dbReference type="SUPFAM" id="SSF51735">
    <property type="entry name" value="NAD(P)-binding Rossmann-fold domains"/>
    <property type="match status" value="1"/>
</dbReference>
<name>A0A9P3G5T8_9APHY</name>
<dbReference type="InterPro" id="IPR036291">
    <property type="entry name" value="NAD(P)-bd_dom_sf"/>
</dbReference>
<keyword evidence="2" id="KW-0521">NADP</keyword>
<reference evidence="4 5" key="1">
    <citation type="submission" date="2021-08" db="EMBL/GenBank/DDBJ databases">
        <title>Draft Genome Sequence of Phanerochaete sordida strain YK-624.</title>
        <authorList>
            <person name="Mori T."/>
            <person name="Dohra H."/>
            <person name="Suzuki T."/>
            <person name="Kawagishi H."/>
            <person name="Hirai H."/>
        </authorList>
    </citation>
    <scope>NUCLEOTIDE SEQUENCE [LARGE SCALE GENOMIC DNA]</scope>
    <source>
        <strain evidence="4 5">YK-624</strain>
    </source>
</reference>
<evidence type="ECO:0000313" key="5">
    <source>
        <dbReference type="Proteomes" id="UP000703269"/>
    </source>
</evidence>
<feature type="domain" description="NmrA-like" evidence="3">
    <location>
        <begin position="7"/>
        <end position="267"/>
    </location>
</feature>
<dbReference type="CDD" id="cd05251">
    <property type="entry name" value="NmrA_like_SDR_a"/>
    <property type="match status" value="1"/>
</dbReference>
<gene>
    <name evidence="4" type="ORF">PsYK624_048570</name>
</gene>
<dbReference type="Gene3D" id="3.90.25.10">
    <property type="entry name" value="UDP-galactose 4-epimerase, domain 1"/>
    <property type="match status" value="1"/>
</dbReference>
<evidence type="ECO:0000259" key="3">
    <source>
        <dbReference type="Pfam" id="PF05368"/>
    </source>
</evidence>
<dbReference type="Gene3D" id="3.40.50.720">
    <property type="entry name" value="NAD(P)-binding Rossmann-like Domain"/>
    <property type="match status" value="1"/>
</dbReference>
<sequence>MSTTIDKKIIFIIGGTGAQGLAVIDALLAPAADGSPSPYAVRALTRDTEGRRAKELAAKGVELVKGAVDDLPTVLKALQGAWGAFVNTDSFTIGEQKEVFLGMRIFELAKQAKTVRHYVWSSLDYVGKKTGYNPKYRAEHYDAKGRVADFLKAQPSVVSDSELSWNCVTTGPYMDMLKFPLLGPLAKRADGTHVFASPTGSGHVPLVALEDIGFFARYSFDHRAEVSGKDLEIASDFGTIDDIVHVFKLVTGERAIAVHLSPEEWFRYWKNTEYTIASERALGDGSTTWKENFTAFWNLYRDDVITRDMEWIRKVNPNGMTLEKWMKVNKYTGEMDYRLLKNSEDGKSAYPDFELIAAELAKA</sequence>
<comment type="caution">
    <text evidence="4">The sequence shown here is derived from an EMBL/GenBank/DDBJ whole genome shotgun (WGS) entry which is preliminary data.</text>
</comment>
<dbReference type="InterPro" id="IPR051164">
    <property type="entry name" value="NmrA-like_oxidored"/>
</dbReference>
<accession>A0A9P3G5T8</accession>
<comment type="similarity">
    <text evidence="1">Belongs to the NmrA-type oxidoreductase family.</text>
</comment>
<dbReference type="Proteomes" id="UP000703269">
    <property type="component" value="Unassembled WGS sequence"/>
</dbReference>
<keyword evidence="5" id="KW-1185">Reference proteome</keyword>
<dbReference type="EMBL" id="BPQB01000010">
    <property type="protein sequence ID" value="GJE88771.1"/>
    <property type="molecule type" value="Genomic_DNA"/>
</dbReference>
<dbReference type="Pfam" id="PF05368">
    <property type="entry name" value="NmrA"/>
    <property type="match status" value="1"/>
</dbReference>
<evidence type="ECO:0000313" key="4">
    <source>
        <dbReference type="EMBL" id="GJE88771.1"/>
    </source>
</evidence>
<protein>
    <submittedName>
        <fullName evidence="4">NmrA/HSCARG family protein</fullName>
    </submittedName>
</protein>
<dbReference type="PANTHER" id="PTHR42748">
    <property type="entry name" value="NITROGEN METABOLITE REPRESSION PROTEIN NMRA FAMILY MEMBER"/>
    <property type="match status" value="1"/>
</dbReference>